<protein>
    <recommendedName>
        <fullName evidence="5">DUF2235 domain-containing protein</fullName>
    </recommendedName>
</protein>
<dbReference type="SUPFAM" id="SSF52540">
    <property type="entry name" value="P-loop containing nucleoside triphosphate hydrolases"/>
    <property type="match status" value="1"/>
</dbReference>
<evidence type="ECO:0000259" key="1">
    <source>
        <dbReference type="Pfam" id="PF01926"/>
    </source>
</evidence>
<keyword evidence="4" id="KW-1185">Reference proteome</keyword>
<proteinExistence type="predicted"/>
<evidence type="ECO:0000313" key="4">
    <source>
        <dbReference type="Proteomes" id="UP001203852"/>
    </source>
</evidence>
<comment type="caution">
    <text evidence="3">The sequence shown here is derived from an EMBL/GenBank/DDBJ whole genome shotgun (WGS) entry which is preliminary data.</text>
</comment>
<evidence type="ECO:0008006" key="5">
    <source>
        <dbReference type="Google" id="ProtNLM"/>
    </source>
</evidence>
<accession>A0AAN6E8Q4</accession>
<name>A0AAN6E8Q4_9EURO</name>
<dbReference type="GO" id="GO:0005525">
    <property type="term" value="F:GTP binding"/>
    <property type="evidence" value="ECO:0007669"/>
    <property type="project" value="InterPro"/>
</dbReference>
<dbReference type="EMBL" id="MU404350">
    <property type="protein sequence ID" value="KAI1618828.1"/>
    <property type="molecule type" value="Genomic_DNA"/>
</dbReference>
<evidence type="ECO:0000259" key="2">
    <source>
        <dbReference type="Pfam" id="PF09994"/>
    </source>
</evidence>
<dbReference type="Pfam" id="PF01926">
    <property type="entry name" value="MMR_HSR1"/>
    <property type="match status" value="1"/>
</dbReference>
<gene>
    <name evidence="3" type="ORF">EDD36DRAFT_471149</name>
</gene>
<dbReference type="PANTHER" id="PTHR33840">
    <property type="match status" value="1"/>
</dbReference>
<dbReference type="Proteomes" id="UP001203852">
    <property type="component" value="Unassembled WGS sequence"/>
</dbReference>
<sequence>MPDIRQVYEECCKLNNEGDEVWLYGFSRGAFVVRAVAGMLYHLRAIKSAGTKAFSANYKKALEIYKSMQEPGRLGPGQIHRWLAEDTRPAPKRHFMGVFDTVKAVTDQYPFDISLNDSIQHLRHALALHESRSFMCPDHAGNESGKRSFVQAWFVGAHLDVGGSADNAGLSLYPLQWMLLESLSNGLVLEFTGNFQGRASVDKPLEVVFPPTSDSGRNGAIHTYATKNDIKVKMQDLRKVHHLERYGTRYSIKVNRKGKGPLSSFITSARQSFDSDGNLHGQGTIIHPSVYYLMDEWPLVSFSSKEIDLQYKLEAVRLDMLGEDGECWNQGFWNDGTTAAMEDLPPLRILVCGNTGVGKSTLISRVFGAGNEVTGVSPRERGKHNIKDPITFPSRPDLIVHDSCGFEAGSDEEMNVVEDFLQENSSATDLAQRIHTVWFCLEVSDSRPKQSSTLKLFQLVAKYVKEVPLVIVATKKDQLFDRKYSQRRMTLRRQGLPLNDEEIEAYAQKEVEEHVLIETEMQEVPDGFLDACLAVAYDNDESINLLTKVTAQCCSSERIRLMYVRSQTKRIDLKIEVAIDEVMGQYRKILKRVMATSFVAFGPSQSRFAVGMAVCRMVINCFGLTMVDSEIAFRIFLDNVWDDRGHSGTVAFADAISTLGLVMTVDPAGTPVFLSTDSMNWELVVPATTRLLLMLDCDLILVLARSFRAARRQGIQQPLKADLFKAARDYRPFAKDVHAAIAKAIPRRNLFRSYTVDKVRLWFHAVVNQYKPITIESKATTSYQSPNFKLRKVAVMGEDRRDGHIDKFQLDWILIPSLPTLKGWLASRRI</sequence>
<feature type="domain" description="G" evidence="1">
    <location>
        <begin position="348"/>
        <end position="475"/>
    </location>
</feature>
<dbReference type="AlphaFoldDB" id="A0AAN6E8Q4"/>
<dbReference type="InterPro" id="IPR027417">
    <property type="entry name" value="P-loop_NTPase"/>
</dbReference>
<evidence type="ECO:0000313" key="3">
    <source>
        <dbReference type="EMBL" id="KAI1618828.1"/>
    </source>
</evidence>
<dbReference type="Pfam" id="PF09994">
    <property type="entry name" value="T6SS_Tle1-like_cat"/>
    <property type="match status" value="1"/>
</dbReference>
<dbReference type="Gene3D" id="3.40.50.300">
    <property type="entry name" value="P-loop containing nucleotide triphosphate hydrolases"/>
    <property type="match status" value="1"/>
</dbReference>
<organism evidence="3 4">
    <name type="scientific">Exophiala viscosa</name>
    <dbReference type="NCBI Taxonomy" id="2486360"/>
    <lineage>
        <taxon>Eukaryota</taxon>
        <taxon>Fungi</taxon>
        <taxon>Dikarya</taxon>
        <taxon>Ascomycota</taxon>
        <taxon>Pezizomycotina</taxon>
        <taxon>Eurotiomycetes</taxon>
        <taxon>Chaetothyriomycetidae</taxon>
        <taxon>Chaetothyriales</taxon>
        <taxon>Herpotrichiellaceae</taxon>
        <taxon>Exophiala</taxon>
    </lineage>
</organism>
<dbReference type="PANTHER" id="PTHR33840:SF1">
    <property type="entry name" value="TLE1 PHOSPHOLIPASE DOMAIN-CONTAINING PROTEIN"/>
    <property type="match status" value="1"/>
</dbReference>
<dbReference type="InterPro" id="IPR018712">
    <property type="entry name" value="Tle1-like_cat"/>
</dbReference>
<reference evidence="3" key="1">
    <citation type="journal article" date="2022" name="bioRxiv">
        <title>Deciphering the potential niche of two novel black yeast fungi from a biological soil crust based on their genomes, phenotypes, and melanin regulation.</title>
        <authorList>
            <consortium name="DOE Joint Genome Institute"/>
            <person name="Carr E.C."/>
            <person name="Barton Q."/>
            <person name="Grambo S."/>
            <person name="Sullivan M."/>
            <person name="Renfro C.M."/>
            <person name="Kuo A."/>
            <person name="Pangilinan J."/>
            <person name="Lipzen A."/>
            <person name="Keymanesh K."/>
            <person name="Savage E."/>
            <person name="Barry K."/>
            <person name="Grigoriev I.V."/>
            <person name="Riekhof W.R."/>
            <person name="Harris S.S."/>
        </authorList>
    </citation>
    <scope>NUCLEOTIDE SEQUENCE</scope>
    <source>
        <strain evidence="3">JF 03-4F</strain>
    </source>
</reference>
<dbReference type="CDD" id="cd00882">
    <property type="entry name" value="Ras_like_GTPase"/>
    <property type="match status" value="1"/>
</dbReference>
<dbReference type="InterPro" id="IPR006073">
    <property type="entry name" value="GTP-bd"/>
</dbReference>
<feature type="domain" description="T6SS Phospholipase effector Tle1-like catalytic" evidence="2">
    <location>
        <begin position="4"/>
        <end position="179"/>
    </location>
</feature>